<keyword evidence="7" id="KW-0966">Cell projection</keyword>
<evidence type="ECO:0000313" key="11">
    <source>
        <dbReference type="EMBL" id="KFO56880.1"/>
    </source>
</evidence>
<evidence type="ECO:0000256" key="8">
    <source>
        <dbReference type="ARBA" id="ARBA00024919"/>
    </source>
</evidence>
<evidence type="ECO:0000256" key="5">
    <source>
        <dbReference type="ARBA" id="ARBA00022490"/>
    </source>
</evidence>
<comment type="function">
    <text evidence="8">Centrosomal protein required for establishing a robust mitotic centrosome architecture that can endure the forces that converge on the centrosomes during spindle formation. Required for stabilizing the expanded pericentriolar material around the centriole.</text>
</comment>
<feature type="region of interest" description="Disordered" evidence="10">
    <location>
        <begin position="1"/>
        <end position="32"/>
    </location>
</feature>
<keyword evidence="6" id="KW-0206">Cytoskeleton</keyword>
<comment type="subcellular location">
    <subcellularLocation>
        <location evidence="1">Cytoplasm</location>
        <location evidence="1">Cytoskeleton</location>
        <location evidence="1">Cilium basal body</location>
    </subcellularLocation>
    <subcellularLocation>
        <location evidence="2">Cytoplasm</location>
        <location evidence="2">Cytoskeleton</location>
        <location evidence="2">Microtubule organizing center</location>
        <location evidence="2">Centrosome</location>
    </subcellularLocation>
</comment>
<feature type="non-terminal residue" evidence="11">
    <location>
        <position position="1"/>
    </location>
</feature>
<dbReference type="InterPro" id="IPR026742">
    <property type="entry name" value="Centrosomal_kizuma"/>
</dbReference>
<evidence type="ECO:0000256" key="6">
    <source>
        <dbReference type="ARBA" id="ARBA00023212"/>
    </source>
</evidence>
<dbReference type="AlphaFoldDB" id="A0A091F4Q7"/>
<evidence type="ECO:0000256" key="3">
    <source>
        <dbReference type="ARBA" id="ARBA00010767"/>
    </source>
</evidence>
<feature type="compositionally biased region" description="Basic residues" evidence="10">
    <location>
        <begin position="23"/>
        <end position="32"/>
    </location>
</feature>
<evidence type="ECO:0000256" key="1">
    <source>
        <dbReference type="ARBA" id="ARBA00004120"/>
    </source>
</evidence>
<evidence type="ECO:0000256" key="9">
    <source>
        <dbReference type="ARBA" id="ARBA00031153"/>
    </source>
</evidence>
<dbReference type="PANTHER" id="PTHR16299">
    <property type="entry name" value="CENTROSOMAL PROTEIN KIZUNA"/>
    <property type="match status" value="1"/>
</dbReference>
<dbReference type="Proteomes" id="UP000052976">
    <property type="component" value="Unassembled WGS sequence"/>
</dbReference>
<name>A0A091F4Q7_CORBR</name>
<evidence type="ECO:0000313" key="12">
    <source>
        <dbReference type="Proteomes" id="UP000052976"/>
    </source>
</evidence>
<evidence type="ECO:0000256" key="2">
    <source>
        <dbReference type="ARBA" id="ARBA00004300"/>
    </source>
</evidence>
<comment type="similarity">
    <text evidence="3">Belongs to the kizuna family.</text>
</comment>
<dbReference type="STRING" id="85066.A0A091F4Q7"/>
<dbReference type="EMBL" id="KK718455">
    <property type="protein sequence ID" value="KFO56880.1"/>
    <property type="molecule type" value="Genomic_DNA"/>
</dbReference>
<evidence type="ECO:0000256" key="7">
    <source>
        <dbReference type="ARBA" id="ARBA00023273"/>
    </source>
</evidence>
<keyword evidence="5" id="KW-0963">Cytoplasm</keyword>
<keyword evidence="12" id="KW-1185">Reference proteome</keyword>
<sequence>HAHLGSGLPAPTPGSASGELSRAHVRDKRHRHGKGFTALLSVSPPAAFWGESDDSSSELEAALRPQTHSTGSDDFGDFYD</sequence>
<dbReference type="PANTHER" id="PTHR16299:SF2">
    <property type="entry name" value="CENTROSOMAL PROTEIN KIZUNA"/>
    <property type="match status" value="1"/>
</dbReference>
<gene>
    <name evidence="11" type="ORF">N302_02501</name>
</gene>
<evidence type="ECO:0000256" key="4">
    <source>
        <dbReference type="ARBA" id="ARBA00013872"/>
    </source>
</evidence>
<reference evidence="11 12" key="1">
    <citation type="submission" date="2014-04" db="EMBL/GenBank/DDBJ databases">
        <title>Genome evolution of avian class.</title>
        <authorList>
            <person name="Zhang G."/>
            <person name="Li C."/>
        </authorList>
    </citation>
    <scope>NUCLEOTIDE SEQUENCE [LARGE SCALE GENOMIC DNA]</scope>
    <source>
        <strain evidence="11">BGI_N302</strain>
    </source>
</reference>
<proteinExistence type="inferred from homology"/>
<feature type="region of interest" description="Disordered" evidence="10">
    <location>
        <begin position="47"/>
        <end position="80"/>
    </location>
</feature>
<accession>A0A091F4Q7</accession>
<organism evidence="11 12">
    <name type="scientific">Corvus brachyrhynchos</name>
    <name type="common">American crow</name>
    <dbReference type="NCBI Taxonomy" id="85066"/>
    <lineage>
        <taxon>Eukaryota</taxon>
        <taxon>Metazoa</taxon>
        <taxon>Chordata</taxon>
        <taxon>Craniata</taxon>
        <taxon>Vertebrata</taxon>
        <taxon>Euteleostomi</taxon>
        <taxon>Archelosauria</taxon>
        <taxon>Archosauria</taxon>
        <taxon>Dinosauria</taxon>
        <taxon>Saurischia</taxon>
        <taxon>Theropoda</taxon>
        <taxon>Coelurosauria</taxon>
        <taxon>Aves</taxon>
        <taxon>Neognathae</taxon>
        <taxon>Neoaves</taxon>
        <taxon>Telluraves</taxon>
        <taxon>Australaves</taxon>
        <taxon>Passeriformes</taxon>
        <taxon>Corvoidea</taxon>
        <taxon>Corvidae</taxon>
        <taxon>Corvus</taxon>
    </lineage>
</organism>
<dbReference type="GO" id="GO:0005813">
    <property type="term" value="C:centrosome"/>
    <property type="evidence" value="ECO:0007669"/>
    <property type="project" value="UniProtKB-SubCell"/>
</dbReference>
<protein>
    <recommendedName>
        <fullName evidence="4">Centrosomal protein kizuna</fullName>
    </recommendedName>
    <alternativeName>
        <fullName evidence="9">Polo-like kinase 1 substrate 1</fullName>
    </alternativeName>
</protein>
<dbReference type="GO" id="GO:0007051">
    <property type="term" value="P:spindle organization"/>
    <property type="evidence" value="ECO:0007669"/>
    <property type="project" value="InterPro"/>
</dbReference>
<evidence type="ECO:0000256" key="10">
    <source>
        <dbReference type="SAM" id="MobiDB-lite"/>
    </source>
</evidence>
<feature type="non-terminal residue" evidence="11">
    <location>
        <position position="80"/>
    </location>
</feature>